<gene>
    <name evidence="1" type="ORF">BRARA_G02647</name>
</gene>
<evidence type="ECO:0000313" key="1">
    <source>
        <dbReference type="EMBL" id="RID55381.1"/>
    </source>
</evidence>
<proteinExistence type="predicted"/>
<evidence type="ECO:0000313" key="2">
    <source>
        <dbReference type="Proteomes" id="UP000264353"/>
    </source>
</evidence>
<dbReference type="AlphaFoldDB" id="A0A397YQ17"/>
<protein>
    <submittedName>
        <fullName evidence="1">Uncharacterized protein</fullName>
    </submittedName>
</protein>
<reference evidence="1 2" key="1">
    <citation type="submission" date="2018-06" db="EMBL/GenBank/DDBJ databases">
        <title>WGS assembly of Brassica rapa FPsc.</title>
        <authorList>
            <person name="Bowman J."/>
            <person name="Kohchi T."/>
            <person name="Yamato K."/>
            <person name="Jenkins J."/>
            <person name="Shu S."/>
            <person name="Ishizaki K."/>
            <person name="Yamaoka S."/>
            <person name="Nishihama R."/>
            <person name="Nakamura Y."/>
            <person name="Berger F."/>
            <person name="Adam C."/>
            <person name="Aki S."/>
            <person name="Althoff F."/>
            <person name="Araki T."/>
            <person name="Arteaga-Vazquez M."/>
            <person name="Balasubrmanian S."/>
            <person name="Bauer D."/>
            <person name="Boehm C."/>
            <person name="Briginshaw L."/>
            <person name="Caballero-Perez J."/>
            <person name="Catarino B."/>
            <person name="Chen F."/>
            <person name="Chiyoda S."/>
            <person name="Chovatia M."/>
            <person name="Davies K."/>
            <person name="Delmans M."/>
            <person name="Demura T."/>
            <person name="Dierschke T."/>
            <person name="Dolan L."/>
            <person name="Dorantes-Acosta A."/>
            <person name="Eklund D."/>
            <person name="Florent S."/>
            <person name="Flores-Sandoval E."/>
            <person name="Fujiyama A."/>
            <person name="Fukuzawa H."/>
            <person name="Galik B."/>
            <person name="Grimanelli D."/>
            <person name="Grimwood J."/>
            <person name="Grossniklaus U."/>
            <person name="Hamada T."/>
            <person name="Haseloff J."/>
            <person name="Hetherington A."/>
            <person name="Higo A."/>
            <person name="Hirakawa Y."/>
            <person name="Hundley H."/>
            <person name="Ikeda Y."/>
            <person name="Inoue K."/>
            <person name="Inoue S."/>
            <person name="Ishida S."/>
            <person name="Jia Q."/>
            <person name="Kakita M."/>
            <person name="Kanazawa T."/>
            <person name="Kawai Y."/>
            <person name="Kawashima T."/>
            <person name="Kennedy M."/>
            <person name="Kinose K."/>
            <person name="Kinoshita T."/>
            <person name="Kohara Y."/>
            <person name="Koide E."/>
            <person name="Komatsu K."/>
            <person name="Kopischke S."/>
            <person name="Kubo M."/>
            <person name="Kyozuka J."/>
            <person name="Lagercrantz U."/>
            <person name="Lin S."/>
            <person name="Lindquist E."/>
            <person name="Lipzen A."/>
            <person name="Lu C."/>
            <person name="Luna E."/>
            <person name="Martienssen R."/>
            <person name="Minamino N."/>
            <person name="Mizutani M."/>
            <person name="Mizutani M."/>
            <person name="Mochizuki N."/>
            <person name="Monte I."/>
            <person name="Mosher R."/>
            <person name="Nagasaki H."/>
            <person name="Nakagami H."/>
            <person name="Naramoto S."/>
            <person name="Nishitani K."/>
            <person name="Ohtani M."/>
            <person name="Okamoto T."/>
            <person name="Okumura M."/>
            <person name="Phillips J."/>
            <person name="Pollak B."/>
            <person name="Reinders A."/>
            <person name="Roevekamp M."/>
            <person name="Sano R."/>
            <person name="Sawa S."/>
            <person name="Schmid M."/>
            <person name="Shirakawa M."/>
            <person name="Solano R."/>
            <person name="Spunde A."/>
            <person name="Suetsugu N."/>
            <person name="Sugano S."/>
            <person name="Sugiyama A."/>
            <person name="Sun R."/>
            <person name="Suzuki Y."/>
            <person name="Takenaka M."/>
            <person name="Takezawa D."/>
            <person name="Tomogane H."/>
            <person name="Tsuzuki M."/>
            <person name="Ueda T."/>
            <person name="Umeda M."/>
            <person name="Ward J."/>
            <person name="Watanabe Y."/>
            <person name="Yazaki K."/>
            <person name="Yokoyama R."/>
            <person name="Yoshitake Y."/>
            <person name="Yotsui I."/>
            <person name="Zachgo S."/>
            <person name="Schmutz J."/>
        </authorList>
    </citation>
    <scope>NUCLEOTIDE SEQUENCE [LARGE SCALE GENOMIC DNA]</scope>
    <source>
        <strain evidence="2">cv. B-3</strain>
    </source>
</reference>
<dbReference type="Proteomes" id="UP000264353">
    <property type="component" value="Chromosome A7"/>
</dbReference>
<name>A0A397YQ17_BRACM</name>
<accession>A0A397YQ17</accession>
<organism evidence="1 2">
    <name type="scientific">Brassica campestris</name>
    <name type="common">Field mustard</name>
    <dbReference type="NCBI Taxonomy" id="3711"/>
    <lineage>
        <taxon>Eukaryota</taxon>
        <taxon>Viridiplantae</taxon>
        <taxon>Streptophyta</taxon>
        <taxon>Embryophyta</taxon>
        <taxon>Tracheophyta</taxon>
        <taxon>Spermatophyta</taxon>
        <taxon>Magnoliopsida</taxon>
        <taxon>eudicotyledons</taxon>
        <taxon>Gunneridae</taxon>
        <taxon>Pentapetalae</taxon>
        <taxon>rosids</taxon>
        <taxon>malvids</taxon>
        <taxon>Brassicales</taxon>
        <taxon>Brassicaceae</taxon>
        <taxon>Brassiceae</taxon>
        <taxon>Brassica</taxon>
    </lineage>
</organism>
<sequence>MSMYPLPSRSNSFIINVVSSGDAVGLRAPITSLSSSMEIFPSPFLSKRWNTARMSSIDPKQYLPLFDIATERER</sequence>
<dbReference type="EMBL" id="CM010634">
    <property type="protein sequence ID" value="RID55381.1"/>
    <property type="molecule type" value="Genomic_DNA"/>
</dbReference>